<dbReference type="InterPro" id="IPR000524">
    <property type="entry name" value="Tscrpt_reg_HTH_GntR"/>
</dbReference>
<dbReference type="InterPro" id="IPR036390">
    <property type="entry name" value="WH_DNA-bd_sf"/>
</dbReference>
<dbReference type="Proteomes" id="UP000478183">
    <property type="component" value="Unassembled WGS sequence"/>
</dbReference>
<evidence type="ECO:0000256" key="1">
    <source>
        <dbReference type="ARBA" id="ARBA00023015"/>
    </source>
</evidence>
<dbReference type="SUPFAM" id="SSF48008">
    <property type="entry name" value="GntR ligand-binding domain-like"/>
    <property type="match status" value="1"/>
</dbReference>
<evidence type="ECO:0000313" key="6">
    <source>
        <dbReference type="Proteomes" id="UP000478183"/>
    </source>
</evidence>
<dbReference type="InterPro" id="IPR036388">
    <property type="entry name" value="WH-like_DNA-bd_sf"/>
</dbReference>
<dbReference type="PANTHER" id="PTHR43537:SF5">
    <property type="entry name" value="UXU OPERON TRANSCRIPTIONAL REGULATOR"/>
    <property type="match status" value="1"/>
</dbReference>
<name>A0A6L6JCF8_9RHOB</name>
<keyword evidence="2" id="KW-0238">DNA-binding</keyword>
<dbReference type="SUPFAM" id="SSF46785">
    <property type="entry name" value="Winged helix' DNA-binding domain"/>
    <property type="match status" value="1"/>
</dbReference>
<dbReference type="CDD" id="cd07377">
    <property type="entry name" value="WHTH_GntR"/>
    <property type="match status" value="1"/>
</dbReference>
<dbReference type="PANTHER" id="PTHR43537">
    <property type="entry name" value="TRANSCRIPTIONAL REGULATOR, GNTR FAMILY"/>
    <property type="match status" value="1"/>
</dbReference>
<reference evidence="5 6" key="1">
    <citation type="submission" date="2019-11" db="EMBL/GenBank/DDBJ databases">
        <authorList>
            <person name="Dong K."/>
        </authorList>
    </citation>
    <scope>NUCLEOTIDE SEQUENCE [LARGE SCALE GENOMIC DNA]</scope>
    <source>
        <strain evidence="5 6">NBRC 111993</strain>
    </source>
</reference>
<dbReference type="Gene3D" id="1.20.120.530">
    <property type="entry name" value="GntR ligand-binding domain-like"/>
    <property type="match status" value="1"/>
</dbReference>
<keyword evidence="1" id="KW-0805">Transcription regulation</keyword>
<proteinExistence type="predicted"/>
<dbReference type="InterPro" id="IPR011711">
    <property type="entry name" value="GntR_C"/>
</dbReference>
<dbReference type="GO" id="GO:0003677">
    <property type="term" value="F:DNA binding"/>
    <property type="evidence" value="ECO:0007669"/>
    <property type="project" value="UniProtKB-KW"/>
</dbReference>
<keyword evidence="6" id="KW-1185">Reference proteome</keyword>
<evidence type="ECO:0000256" key="3">
    <source>
        <dbReference type="ARBA" id="ARBA00023163"/>
    </source>
</evidence>
<dbReference type="PRINTS" id="PR00035">
    <property type="entry name" value="HTHGNTR"/>
</dbReference>
<dbReference type="RefSeq" id="WP_155095767.1">
    <property type="nucleotide sequence ID" value="NZ_WMIE01000006.1"/>
</dbReference>
<dbReference type="Pfam" id="PF07729">
    <property type="entry name" value="FCD"/>
    <property type="match status" value="1"/>
</dbReference>
<organism evidence="5 6">
    <name type="scientific">Paracoccus aestuariivivens</name>
    <dbReference type="NCBI Taxonomy" id="1820333"/>
    <lineage>
        <taxon>Bacteria</taxon>
        <taxon>Pseudomonadati</taxon>
        <taxon>Pseudomonadota</taxon>
        <taxon>Alphaproteobacteria</taxon>
        <taxon>Rhodobacterales</taxon>
        <taxon>Paracoccaceae</taxon>
        <taxon>Paracoccus</taxon>
    </lineage>
</organism>
<feature type="domain" description="HTH gntR-type" evidence="4">
    <location>
        <begin position="13"/>
        <end position="81"/>
    </location>
</feature>
<dbReference type="PROSITE" id="PS50949">
    <property type="entry name" value="HTH_GNTR"/>
    <property type="match status" value="1"/>
</dbReference>
<dbReference type="Gene3D" id="1.10.10.10">
    <property type="entry name" value="Winged helix-like DNA-binding domain superfamily/Winged helix DNA-binding domain"/>
    <property type="match status" value="1"/>
</dbReference>
<evidence type="ECO:0000313" key="5">
    <source>
        <dbReference type="EMBL" id="MTH78409.1"/>
    </source>
</evidence>
<gene>
    <name evidence="5" type="ORF">GL286_11780</name>
</gene>
<dbReference type="GO" id="GO:0003700">
    <property type="term" value="F:DNA-binding transcription factor activity"/>
    <property type="evidence" value="ECO:0007669"/>
    <property type="project" value="InterPro"/>
</dbReference>
<dbReference type="InterPro" id="IPR008920">
    <property type="entry name" value="TF_FadR/GntR_C"/>
</dbReference>
<dbReference type="SMART" id="SM00895">
    <property type="entry name" value="FCD"/>
    <property type="match status" value="1"/>
</dbReference>
<dbReference type="EMBL" id="WMIE01000006">
    <property type="protein sequence ID" value="MTH78409.1"/>
    <property type="molecule type" value="Genomic_DNA"/>
</dbReference>
<dbReference type="SMART" id="SM00345">
    <property type="entry name" value="HTH_GNTR"/>
    <property type="match status" value="1"/>
</dbReference>
<dbReference type="OrthoDB" id="9028214at2"/>
<accession>A0A6L6JCF8</accession>
<sequence>MNQDAKPSRIANKALLAKLCDSLRDDILSGRYPVASKLPSEAVLIESFGMSRHIVRDAISALRAEGLVQSRQGAGVFVADRSGPARPEVAGNADPTSVLELFEFRVAVETEAAALAAVRRSPAQEEEIYRRHSRFGEMLKSGRHEPGADLALHTAIAIAANNRRFFDFISGSGSPIISETDTTDDALRHLTDVHEEHGRIVAAISASDPVAAREQMRQHLVASLSRYRLLQQRA</sequence>
<dbReference type="Pfam" id="PF00392">
    <property type="entry name" value="GntR"/>
    <property type="match status" value="1"/>
</dbReference>
<evidence type="ECO:0000256" key="2">
    <source>
        <dbReference type="ARBA" id="ARBA00023125"/>
    </source>
</evidence>
<evidence type="ECO:0000259" key="4">
    <source>
        <dbReference type="PROSITE" id="PS50949"/>
    </source>
</evidence>
<dbReference type="AlphaFoldDB" id="A0A6L6JCF8"/>
<comment type="caution">
    <text evidence="5">The sequence shown here is derived from an EMBL/GenBank/DDBJ whole genome shotgun (WGS) entry which is preliminary data.</text>
</comment>
<protein>
    <submittedName>
        <fullName evidence="5">GntR family transcriptional regulator</fullName>
    </submittedName>
</protein>
<keyword evidence="3" id="KW-0804">Transcription</keyword>